<keyword evidence="4" id="KW-0862">Zinc</keyword>
<dbReference type="Proteomes" id="UP001305414">
    <property type="component" value="Unassembled WGS sequence"/>
</dbReference>
<dbReference type="InterPro" id="IPR002867">
    <property type="entry name" value="IBR_dom"/>
</dbReference>
<keyword evidence="2" id="KW-0863">Zinc-finger</keyword>
<evidence type="ECO:0000256" key="1">
    <source>
        <dbReference type="ARBA" id="ARBA00022723"/>
    </source>
</evidence>
<proteinExistence type="predicted"/>
<dbReference type="EMBL" id="JAWHQM010000003">
    <property type="protein sequence ID" value="KAK5626603.1"/>
    <property type="molecule type" value="Genomic_DNA"/>
</dbReference>
<gene>
    <name evidence="6" type="ORF">RRF57_002318</name>
</gene>
<evidence type="ECO:0000259" key="5">
    <source>
        <dbReference type="Pfam" id="PF01485"/>
    </source>
</evidence>
<evidence type="ECO:0000256" key="2">
    <source>
        <dbReference type="ARBA" id="ARBA00022771"/>
    </source>
</evidence>
<comment type="caution">
    <text evidence="6">The sequence shown here is derived from an EMBL/GenBank/DDBJ whole genome shotgun (WGS) entry which is preliminary data.</text>
</comment>
<dbReference type="SUPFAM" id="SSF57850">
    <property type="entry name" value="RING/U-box"/>
    <property type="match status" value="1"/>
</dbReference>
<evidence type="ECO:0000256" key="4">
    <source>
        <dbReference type="ARBA" id="ARBA00022833"/>
    </source>
</evidence>
<accession>A0AAN7Z4C8</accession>
<dbReference type="GO" id="GO:0008270">
    <property type="term" value="F:zinc ion binding"/>
    <property type="evidence" value="ECO:0007669"/>
    <property type="project" value="UniProtKB-KW"/>
</dbReference>
<dbReference type="Pfam" id="PF01485">
    <property type="entry name" value="IBR"/>
    <property type="match status" value="1"/>
</dbReference>
<sequence length="109" mass="12240">MDNTVIVRMSHEEDITRHPDESRHHPNGCMCTTCKATRQWGQQAPAVRTTKKWFTKNVKLCPNKGCGATIQKAKGGKGVRCGSCGHECCWTCLEPCNGSNHERHQHLPR</sequence>
<evidence type="ECO:0000256" key="3">
    <source>
        <dbReference type="ARBA" id="ARBA00022786"/>
    </source>
</evidence>
<keyword evidence="3" id="KW-0833">Ubl conjugation pathway</keyword>
<protein>
    <recommendedName>
        <fullName evidence="5">IBR domain-containing protein</fullName>
    </recommendedName>
</protein>
<dbReference type="AlphaFoldDB" id="A0AAN7Z4C8"/>
<reference evidence="6 7" key="1">
    <citation type="submission" date="2023-10" db="EMBL/GenBank/DDBJ databases">
        <title>Draft genome sequence of Xylaria bambusicola isolate GMP-LS, the root and basal stem rot pathogen of sugarcane in Indonesia.</title>
        <authorList>
            <person name="Selvaraj P."/>
            <person name="Muralishankar V."/>
            <person name="Muruganantham S."/>
            <person name="Sp S."/>
            <person name="Haryani S."/>
            <person name="Lau K.J.X."/>
            <person name="Naqvi N.I."/>
        </authorList>
    </citation>
    <scope>NUCLEOTIDE SEQUENCE [LARGE SCALE GENOMIC DNA]</scope>
    <source>
        <strain evidence="6">GMP-LS</strain>
    </source>
</reference>
<keyword evidence="1" id="KW-0479">Metal-binding</keyword>
<name>A0AAN7Z4C8_9PEZI</name>
<evidence type="ECO:0000313" key="6">
    <source>
        <dbReference type="EMBL" id="KAK5626603.1"/>
    </source>
</evidence>
<evidence type="ECO:0000313" key="7">
    <source>
        <dbReference type="Proteomes" id="UP001305414"/>
    </source>
</evidence>
<dbReference type="Gene3D" id="1.20.120.1750">
    <property type="match status" value="1"/>
</dbReference>
<feature type="domain" description="IBR" evidence="5">
    <location>
        <begin position="52"/>
        <end position="96"/>
    </location>
</feature>
<keyword evidence="7" id="KW-1185">Reference proteome</keyword>
<organism evidence="6 7">
    <name type="scientific">Xylaria bambusicola</name>
    <dbReference type="NCBI Taxonomy" id="326684"/>
    <lineage>
        <taxon>Eukaryota</taxon>
        <taxon>Fungi</taxon>
        <taxon>Dikarya</taxon>
        <taxon>Ascomycota</taxon>
        <taxon>Pezizomycotina</taxon>
        <taxon>Sordariomycetes</taxon>
        <taxon>Xylariomycetidae</taxon>
        <taxon>Xylariales</taxon>
        <taxon>Xylariaceae</taxon>
        <taxon>Xylaria</taxon>
    </lineage>
</organism>